<feature type="transmembrane region" description="Helical" evidence="7">
    <location>
        <begin position="155"/>
        <end position="177"/>
    </location>
</feature>
<dbReference type="RefSeq" id="WP_093836155.1">
    <property type="nucleotide sequence ID" value="NZ_JAVRES010000019.1"/>
</dbReference>
<keyword evidence="4 7" id="KW-0812">Transmembrane</keyword>
<dbReference type="EMBL" id="JAVRES010000019">
    <property type="protein sequence ID" value="MDT0438649.1"/>
    <property type="molecule type" value="Genomic_DNA"/>
</dbReference>
<dbReference type="PANTHER" id="PTHR30151">
    <property type="entry name" value="ALKANE SULFONATE ABC TRANSPORTER-RELATED, MEMBRANE SUBUNIT"/>
    <property type="match status" value="1"/>
</dbReference>
<comment type="similarity">
    <text evidence="7">Belongs to the binding-protein-dependent transport system permease family.</text>
</comment>
<evidence type="ECO:0000256" key="7">
    <source>
        <dbReference type="RuleBase" id="RU363032"/>
    </source>
</evidence>
<dbReference type="GO" id="GO:0005886">
    <property type="term" value="C:plasma membrane"/>
    <property type="evidence" value="ECO:0007669"/>
    <property type="project" value="UniProtKB-SubCell"/>
</dbReference>
<dbReference type="AlphaFoldDB" id="A0ABD5EWC1"/>
<gene>
    <name evidence="9" type="ORF">RM877_28610</name>
</gene>
<feature type="transmembrane region" description="Helical" evidence="7">
    <location>
        <begin position="127"/>
        <end position="149"/>
    </location>
</feature>
<evidence type="ECO:0000256" key="6">
    <source>
        <dbReference type="ARBA" id="ARBA00023136"/>
    </source>
</evidence>
<evidence type="ECO:0000256" key="4">
    <source>
        <dbReference type="ARBA" id="ARBA00022692"/>
    </source>
</evidence>
<dbReference type="SUPFAM" id="SSF161098">
    <property type="entry name" value="MetI-like"/>
    <property type="match status" value="1"/>
</dbReference>
<evidence type="ECO:0000259" key="8">
    <source>
        <dbReference type="PROSITE" id="PS50928"/>
    </source>
</evidence>
<feature type="domain" description="ABC transmembrane type-1" evidence="8">
    <location>
        <begin position="89"/>
        <end position="273"/>
    </location>
</feature>
<keyword evidence="5 7" id="KW-1133">Transmembrane helix</keyword>
<comment type="caution">
    <text evidence="9">The sequence shown here is derived from an EMBL/GenBank/DDBJ whole genome shotgun (WGS) entry which is preliminary data.</text>
</comment>
<accession>A0ABD5EWC1</accession>
<dbReference type="PANTHER" id="PTHR30151:SF38">
    <property type="entry name" value="ALIPHATIC SULFONATES TRANSPORT PERMEASE PROTEIN SSUC-RELATED"/>
    <property type="match status" value="1"/>
</dbReference>
<dbReference type="Pfam" id="PF00528">
    <property type="entry name" value="BPD_transp_1"/>
    <property type="match status" value="1"/>
</dbReference>
<dbReference type="PROSITE" id="PS50928">
    <property type="entry name" value="ABC_TM1"/>
    <property type="match status" value="1"/>
</dbReference>
<dbReference type="Gene3D" id="1.10.3720.10">
    <property type="entry name" value="MetI-like"/>
    <property type="match status" value="1"/>
</dbReference>
<protein>
    <submittedName>
        <fullName evidence="9">ABC transporter permease</fullName>
    </submittedName>
</protein>
<comment type="subcellular location">
    <subcellularLocation>
        <location evidence="1 7">Cell membrane</location>
        <topology evidence="1 7">Multi-pass membrane protein</topology>
    </subcellularLocation>
</comment>
<sequence length="288" mass="31847">MSEKLQERALAEEEWVFREAAPVTSGKKRRGGGRPTRLLAGALIPVLMLISWELSARLGWSDPRFFGQPSTVAEQAGADIREGLLWDETRVTLVRLLLGFLLGSVSGVVVGLVLSQSTWLRMIFEPIIRALYVVPKLALLPIFLLVFGIGETPKLVFVGLGTFYIVAFTTLAAAMMIPVSYYEVTRSYGLSRAQGFRWMILPACLPQVVSSLRIATGISTLLVIAVEFVSSNDGLGHYTWHAWQLFLPERMYVGVVTISVIGVLFSLLVGAVGKRLVRWSDEEFSAQR</sequence>
<feature type="transmembrane region" description="Helical" evidence="7">
    <location>
        <begin position="198"/>
        <end position="231"/>
    </location>
</feature>
<name>A0ABD5EWC1_9ACTN</name>
<keyword evidence="6 7" id="KW-0472">Membrane</keyword>
<evidence type="ECO:0000256" key="1">
    <source>
        <dbReference type="ARBA" id="ARBA00004651"/>
    </source>
</evidence>
<feature type="transmembrane region" description="Helical" evidence="7">
    <location>
        <begin position="93"/>
        <end position="115"/>
    </location>
</feature>
<dbReference type="InterPro" id="IPR035906">
    <property type="entry name" value="MetI-like_sf"/>
</dbReference>
<keyword evidence="10" id="KW-1185">Reference proteome</keyword>
<keyword evidence="2 7" id="KW-0813">Transport</keyword>
<dbReference type="InterPro" id="IPR000515">
    <property type="entry name" value="MetI-like"/>
</dbReference>
<dbReference type="Proteomes" id="UP001183535">
    <property type="component" value="Unassembled WGS sequence"/>
</dbReference>
<evidence type="ECO:0000313" key="9">
    <source>
        <dbReference type="EMBL" id="MDT0438649.1"/>
    </source>
</evidence>
<evidence type="ECO:0000256" key="3">
    <source>
        <dbReference type="ARBA" id="ARBA00022475"/>
    </source>
</evidence>
<organism evidence="9 10">
    <name type="scientific">Streptomyces doudnae</name>
    <dbReference type="NCBI Taxonomy" id="3075536"/>
    <lineage>
        <taxon>Bacteria</taxon>
        <taxon>Bacillati</taxon>
        <taxon>Actinomycetota</taxon>
        <taxon>Actinomycetes</taxon>
        <taxon>Kitasatosporales</taxon>
        <taxon>Streptomycetaceae</taxon>
        <taxon>Streptomyces</taxon>
    </lineage>
</organism>
<evidence type="ECO:0000256" key="5">
    <source>
        <dbReference type="ARBA" id="ARBA00022989"/>
    </source>
</evidence>
<keyword evidence="3" id="KW-1003">Cell membrane</keyword>
<evidence type="ECO:0000313" key="10">
    <source>
        <dbReference type="Proteomes" id="UP001183535"/>
    </source>
</evidence>
<evidence type="ECO:0000256" key="2">
    <source>
        <dbReference type="ARBA" id="ARBA00022448"/>
    </source>
</evidence>
<feature type="transmembrane region" description="Helical" evidence="7">
    <location>
        <begin position="251"/>
        <end position="272"/>
    </location>
</feature>
<reference evidence="10" key="1">
    <citation type="submission" date="2023-07" db="EMBL/GenBank/DDBJ databases">
        <title>30 novel species of actinomycetes from the DSMZ collection.</title>
        <authorList>
            <person name="Nouioui I."/>
        </authorList>
    </citation>
    <scope>NUCLEOTIDE SEQUENCE [LARGE SCALE GENOMIC DNA]</scope>
    <source>
        <strain evidence="10">DSM 41981</strain>
    </source>
</reference>
<dbReference type="CDD" id="cd06261">
    <property type="entry name" value="TM_PBP2"/>
    <property type="match status" value="1"/>
</dbReference>
<proteinExistence type="inferred from homology"/>
<feature type="transmembrane region" description="Helical" evidence="7">
    <location>
        <begin position="38"/>
        <end position="60"/>
    </location>
</feature>